<evidence type="ECO:0000259" key="2">
    <source>
        <dbReference type="Pfam" id="PF02833"/>
    </source>
</evidence>
<feature type="domain" description="DHHA2" evidence="2">
    <location>
        <begin position="509"/>
        <end position="655"/>
    </location>
</feature>
<dbReference type="Proteomes" id="UP000306102">
    <property type="component" value="Unassembled WGS sequence"/>
</dbReference>
<comment type="caution">
    <text evidence="3">The sequence shown here is derived from an EMBL/GenBank/DDBJ whole genome shotgun (WGS) entry which is preliminary data.</text>
</comment>
<accession>A0A4S4CXY9</accession>
<dbReference type="PANTHER" id="PTHR12112:SF52">
    <property type="entry name" value="DHHA2 DOMAIN-CONTAINING PROTEIN"/>
    <property type="match status" value="1"/>
</dbReference>
<proteinExistence type="predicted"/>
<dbReference type="Pfam" id="PF02833">
    <property type="entry name" value="DHHA2"/>
    <property type="match status" value="1"/>
</dbReference>
<gene>
    <name evidence="3" type="ORF">TEA_017700</name>
</gene>
<dbReference type="InterPro" id="IPR004097">
    <property type="entry name" value="DHHA2"/>
</dbReference>
<dbReference type="InterPro" id="IPR038222">
    <property type="entry name" value="DHHA2_dom_sf"/>
</dbReference>
<dbReference type="EMBL" id="SDRB02013521">
    <property type="protein sequence ID" value="THF94750.1"/>
    <property type="molecule type" value="Genomic_DNA"/>
</dbReference>
<dbReference type="Gene3D" id="3.10.310.20">
    <property type="entry name" value="DHHA2 domain"/>
    <property type="match status" value="1"/>
</dbReference>
<dbReference type="Gene3D" id="3.90.1640.10">
    <property type="entry name" value="inorganic pyrophosphatase (n-terminal core)"/>
    <property type="match status" value="1"/>
</dbReference>
<dbReference type="InterPro" id="IPR038763">
    <property type="entry name" value="DHH_sf"/>
</dbReference>
<evidence type="ECO:0000313" key="3">
    <source>
        <dbReference type="EMBL" id="THF94750.1"/>
    </source>
</evidence>
<dbReference type="STRING" id="542762.A0A4S4CXY9"/>
<keyword evidence="4" id="KW-1185">Reference proteome</keyword>
<name>A0A4S4CXY9_CAMSN</name>
<dbReference type="GO" id="GO:0004309">
    <property type="term" value="F:exopolyphosphatase activity"/>
    <property type="evidence" value="ECO:0007669"/>
    <property type="project" value="TreeGrafter"/>
</dbReference>
<feature type="region of interest" description="Disordered" evidence="1">
    <location>
        <begin position="1"/>
        <end position="71"/>
    </location>
</feature>
<dbReference type="PANTHER" id="PTHR12112">
    <property type="entry name" value="BNIP - RELATED"/>
    <property type="match status" value="1"/>
</dbReference>
<reference evidence="3 4" key="1">
    <citation type="journal article" date="2018" name="Proc. Natl. Acad. Sci. U.S.A.">
        <title>Draft genome sequence of Camellia sinensis var. sinensis provides insights into the evolution of the tea genome and tea quality.</title>
        <authorList>
            <person name="Wei C."/>
            <person name="Yang H."/>
            <person name="Wang S."/>
            <person name="Zhao J."/>
            <person name="Liu C."/>
            <person name="Gao L."/>
            <person name="Xia E."/>
            <person name="Lu Y."/>
            <person name="Tai Y."/>
            <person name="She G."/>
            <person name="Sun J."/>
            <person name="Cao H."/>
            <person name="Tong W."/>
            <person name="Gao Q."/>
            <person name="Li Y."/>
            <person name="Deng W."/>
            <person name="Jiang X."/>
            <person name="Wang W."/>
            <person name="Chen Q."/>
            <person name="Zhang S."/>
            <person name="Li H."/>
            <person name="Wu J."/>
            <person name="Wang P."/>
            <person name="Li P."/>
            <person name="Shi C."/>
            <person name="Zheng F."/>
            <person name="Jian J."/>
            <person name="Huang B."/>
            <person name="Shan D."/>
            <person name="Shi M."/>
            <person name="Fang C."/>
            <person name="Yue Y."/>
            <person name="Li F."/>
            <person name="Li D."/>
            <person name="Wei S."/>
            <person name="Han B."/>
            <person name="Jiang C."/>
            <person name="Yin Y."/>
            <person name="Xia T."/>
            <person name="Zhang Z."/>
            <person name="Bennetzen J.L."/>
            <person name="Zhao S."/>
            <person name="Wan X."/>
        </authorList>
    </citation>
    <scope>NUCLEOTIDE SEQUENCE [LARGE SCALE GENOMIC DNA]</scope>
    <source>
        <strain evidence="4">cv. Shuchazao</strain>
        <tissue evidence="3">Leaf</tissue>
    </source>
</reference>
<evidence type="ECO:0000313" key="4">
    <source>
        <dbReference type="Proteomes" id="UP000306102"/>
    </source>
</evidence>
<dbReference type="SUPFAM" id="SSF64182">
    <property type="entry name" value="DHH phosphoesterases"/>
    <property type="match status" value="1"/>
</dbReference>
<evidence type="ECO:0000256" key="1">
    <source>
        <dbReference type="SAM" id="MobiDB-lite"/>
    </source>
</evidence>
<organism evidence="3 4">
    <name type="scientific">Camellia sinensis var. sinensis</name>
    <name type="common">China tea</name>
    <dbReference type="NCBI Taxonomy" id="542762"/>
    <lineage>
        <taxon>Eukaryota</taxon>
        <taxon>Viridiplantae</taxon>
        <taxon>Streptophyta</taxon>
        <taxon>Embryophyta</taxon>
        <taxon>Tracheophyta</taxon>
        <taxon>Spermatophyta</taxon>
        <taxon>Magnoliopsida</taxon>
        <taxon>eudicotyledons</taxon>
        <taxon>Gunneridae</taxon>
        <taxon>Pentapetalae</taxon>
        <taxon>asterids</taxon>
        <taxon>Ericales</taxon>
        <taxon>Theaceae</taxon>
        <taxon>Camellia</taxon>
    </lineage>
</organism>
<protein>
    <recommendedName>
        <fullName evidence="2">DHHA2 domain-containing protein</fullName>
    </recommendedName>
</protein>
<sequence>MVEWLLEQDFSDDGCEEERERDVEEERDEATTADLRQRNAPPNKTEWSRGPKTSVSKEILPSGPSPEKHSVFPLSPTHPLIPIPIPKQQNQHEVSLQFSASESPGLLYLIFKKKAAERNISRSASDIGDRSRNIVTDISNKFLYSPSKDSPADIILEPYSQSSSGRWSKIPKTTPFLSPSIDLSIDFEEEKGLIKESSPTASEATEECRLLTGMARPSIERSYGLNKRVTNLSRIPLPPSAASFYNGYSPQIEIVESCDSINRLNLYLKARRDDVNAGVPGKFLHAVIGQDLAGSGKVKTLAQTRKGTRPVSAADVGSVASTIMYAFHLNETLRSSHLCTVPIINMKRAELDSHTELKWLLDSCYIDHSSLVFVDEIDLSYYDLFGSLKLVLLNGDRLPAKQEALKEALVEIFGCRKGDPTYPRVQTITVGQDCSCCTLIAEKFAMTSPEILAGQGFSRLLLAGILLDTGNLTNPQCTSKDKYMATLLINGAGRFGCNGLYQILRYKMYDVSNLKVGDILRKDFKKWTRVGKPDSNGSRLMVSHIGMSSIGISIGQLVAHHDSSVQEITHFQHLEKLRLLMVVSGYYDSQKNFKREILVSAESVELMRNLLNFFNSNSSQLPLKVQYLPGLRDEMKAFEIDRVTSRKTIESLLEEFGGMSKR</sequence>
<dbReference type="AlphaFoldDB" id="A0A4S4CXY9"/>
<dbReference type="GO" id="GO:0005737">
    <property type="term" value="C:cytoplasm"/>
    <property type="evidence" value="ECO:0007669"/>
    <property type="project" value="InterPro"/>
</dbReference>